<evidence type="ECO:0000313" key="2">
    <source>
        <dbReference type="Proteomes" id="UP000585474"/>
    </source>
</evidence>
<evidence type="ECO:0000313" key="1">
    <source>
        <dbReference type="EMBL" id="GFY90831.1"/>
    </source>
</evidence>
<dbReference type="AlphaFoldDB" id="A0A7J0EWH4"/>
<sequence>MVAKGRFNASSGQSWVGKFWRCRGMAAEERQGLKLPKFLEDVKGKWGWREEVWV</sequence>
<keyword evidence="2" id="KW-1185">Reference proteome</keyword>
<dbReference type="EMBL" id="BJWL01000007">
    <property type="protein sequence ID" value="GFY90831.1"/>
    <property type="molecule type" value="Genomic_DNA"/>
</dbReference>
<gene>
    <name evidence="1" type="ORF">Acr_07g0010280</name>
</gene>
<comment type="caution">
    <text evidence="1">The sequence shown here is derived from an EMBL/GenBank/DDBJ whole genome shotgun (WGS) entry which is preliminary data.</text>
</comment>
<proteinExistence type="predicted"/>
<dbReference type="Proteomes" id="UP000585474">
    <property type="component" value="Unassembled WGS sequence"/>
</dbReference>
<accession>A0A7J0EWH4</accession>
<organism evidence="1 2">
    <name type="scientific">Actinidia rufa</name>
    <dbReference type="NCBI Taxonomy" id="165716"/>
    <lineage>
        <taxon>Eukaryota</taxon>
        <taxon>Viridiplantae</taxon>
        <taxon>Streptophyta</taxon>
        <taxon>Embryophyta</taxon>
        <taxon>Tracheophyta</taxon>
        <taxon>Spermatophyta</taxon>
        <taxon>Magnoliopsida</taxon>
        <taxon>eudicotyledons</taxon>
        <taxon>Gunneridae</taxon>
        <taxon>Pentapetalae</taxon>
        <taxon>asterids</taxon>
        <taxon>Ericales</taxon>
        <taxon>Actinidiaceae</taxon>
        <taxon>Actinidia</taxon>
    </lineage>
</organism>
<protein>
    <submittedName>
        <fullName evidence="1">Uncharacterized protein</fullName>
    </submittedName>
</protein>
<reference evidence="1 2" key="1">
    <citation type="submission" date="2019-07" db="EMBL/GenBank/DDBJ databases">
        <title>De Novo Assembly of kiwifruit Actinidia rufa.</title>
        <authorList>
            <person name="Sugita-Konishi S."/>
            <person name="Sato K."/>
            <person name="Mori E."/>
            <person name="Abe Y."/>
            <person name="Kisaki G."/>
            <person name="Hamano K."/>
            <person name="Suezawa K."/>
            <person name="Otani M."/>
            <person name="Fukuda T."/>
            <person name="Manabe T."/>
            <person name="Gomi K."/>
            <person name="Tabuchi M."/>
            <person name="Akimitsu K."/>
            <person name="Kataoka I."/>
        </authorList>
    </citation>
    <scope>NUCLEOTIDE SEQUENCE [LARGE SCALE GENOMIC DNA]</scope>
    <source>
        <strain evidence="2">cv. Fuchu</strain>
    </source>
</reference>
<name>A0A7J0EWH4_9ERIC</name>